<comment type="caution">
    <text evidence="3">The sequence shown here is derived from an EMBL/GenBank/DDBJ whole genome shotgun (WGS) entry which is preliminary data.</text>
</comment>
<feature type="domain" description="Halobacterial output" evidence="2">
    <location>
        <begin position="22"/>
        <end position="85"/>
    </location>
</feature>
<evidence type="ECO:0000313" key="4">
    <source>
        <dbReference type="Proteomes" id="UP001596443"/>
    </source>
</evidence>
<dbReference type="EMBL" id="JBHSWX010000012">
    <property type="protein sequence ID" value="MFC6787004.1"/>
    <property type="molecule type" value="Genomic_DNA"/>
</dbReference>
<organism evidence="3 4">
    <name type="scientific">Halobaculum halobium</name>
    <dbReference type="NCBI Taxonomy" id="3032281"/>
    <lineage>
        <taxon>Archaea</taxon>
        <taxon>Methanobacteriati</taxon>
        <taxon>Methanobacteriota</taxon>
        <taxon>Stenosarchaea group</taxon>
        <taxon>Halobacteria</taxon>
        <taxon>Halobacteriales</taxon>
        <taxon>Haloferacaceae</taxon>
        <taxon>Halobaculum</taxon>
    </lineage>
</organism>
<dbReference type="GeneID" id="81210108"/>
<dbReference type="Proteomes" id="UP001596443">
    <property type="component" value="Unassembled WGS sequence"/>
</dbReference>
<feature type="region of interest" description="Disordered" evidence="1">
    <location>
        <begin position="1"/>
        <end position="25"/>
    </location>
</feature>
<dbReference type="AlphaFoldDB" id="A0ABD5TH67"/>
<reference evidence="3 4" key="1">
    <citation type="journal article" date="2019" name="Int. J. Syst. Evol. Microbiol.">
        <title>The Global Catalogue of Microorganisms (GCM) 10K type strain sequencing project: providing services to taxonomists for standard genome sequencing and annotation.</title>
        <authorList>
            <consortium name="The Broad Institute Genomics Platform"/>
            <consortium name="The Broad Institute Genome Sequencing Center for Infectious Disease"/>
            <person name="Wu L."/>
            <person name="Ma J."/>
        </authorList>
    </citation>
    <scope>NUCLEOTIDE SEQUENCE [LARGE SCALE GENOMIC DNA]</scope>
    <source>
        <strain evidence="3 4">SYNS20</strain>
    </source>
</reference>
<proteinExistence type="predicted"/>
<evidence type="ECO:0000256" key="1">
    <source>
        <dbReference type="SAM" id="MobiDB-lite"/>
    </source>
</evidence>
<keyword evidence="4" id="KW-1185">Reference proteome</keyword>
<accession>A0ABD5TH67</accession>
<dbReference type="Pfam" id="PF18545">
    <property type="entry name" value="HalOD1"/>
    <property type="match status" value="1"/>
</dbReference>
<sequence>MSVPHDRLSVLEPMNPSRPDADSPASERILDCVAAAEGTEPADLEERLYDSVDADALHALLAHGSSELAVEFTFCDYVVTVADTGAGPAVVEVAERASAGRD</sequence>
<dbReference type="RefSeq" id="WP_284061190.1">
    <property type="nucleotide sequence ID" value="NZ_CP126158.1"/>
</dbReference>
<gene>
    <name evidence="3" type="ORF">ACFQFD_13670</name>
</gene>
<name>A0ABD5TH67_9EURY</name>
<dbReference type="InterPro" id="IPR040624">
    <property type="entry name" value="HalOD1"/>
</dbReference>
<evidence type="ECO:0000259" key="2">
    <source>
        <dbReference type="Pfam" id="PF18545"/>
    </source>
</evidence>
<evidence type="ECO:0000313" key="3">
    <source>
        <dbReference type="EMBL" id="MFC6787004.1"/>
    </source>
</evidence>
<protein>
    <submittedName>
        <fullName evidence="3">HalOD1 output domain-containing protein</fullName>
    </submittedName>
</protein>